<protein>
    <submittedName>
        <fullName evidence="2">Uncharacterized protein</fullName>
    </submittedName>
</protein>
<evidence type="ECO:0000313" key="3">
    <source>
        <dbReference type="Proteomes" id="UP000240572"/>
    </source>
</evidence>
<feature type="transmembrane region" description="Helical" evidence="1">
    <location>
        <begin position="68"/>
        <end position="89"/>
    </location>
</feature>
<dbReference type="RefSeq" id="WP_106521072.1">
    <property type="nucleotide sequence ID" value="NZ_PYGD01000001.1"/>
</dbReference>
<feature type="transmembrane region" description="Helical" evidence="1">
    <location>
        <begin position="40"/>
        <end position="61"/>
    </location>
</feature>
<accession>A0A2P8DAX0</accession>
<dbReference type="Proteomes" id="UP000240572">
    <property type="component" value="Unassembled WGS sequence"/>
</dbReference>
<evidence type="ECO:0000313" key="2">
    <source>
        <dbReference type="EMBL" id="PSK94363.1"/>
    </source>
</evidence>
<evidence type="ECO:0000256" key="1">
    <source>
        <dbReference type="SAM" id="Phobius"/>
    </source>
</evidence>
<dbReference type="AlphaFoldDB" id="A0A2P8DAX0"/>
<organism evidence="2 3">
    <name type="scientific">Taibaiella chishuiensis</name>
    <dbReference type="NCBI Taxonomy" id="1434707"/>
    <lineage>
        <taxon>Bacteria</taxon>
        <taxon>Pseudomonadati</taxon>
        <taxon>Bacteroidota</taxon>
        <taxon>Chitinophagia</taxon>
        <taxon>Chitinophagales</taxon>
        <taxon>Chitinophagaceae</taxon>
        <taxon>Taibaiella</taxon>
    </lineage>
</organism>
<reference evidence="2 3" key="1">
    <citation type="submission" date="2018-03" db="EMBL/GenBank/DDBJ databases">
        <title>Genomic Encyclopedia of Type Strains, Phase III (KMG-III): the genomes of soil and plant-associated and newly described type strains.</title>
        <authorList>
            <person name="Whitman W."/>
        </authorList>
    </citation>
    <scope>NUCLEOTIDE SEQUENCE [LARGE SCALE GENOMIC DNA]</scope>
    <source>
        <strain evidence="2 3">CGMCC 1.12700</strain>
    </source>
</reference>
<name>A0A2P8DAX0_9BACT</name>
<keyword evidence="3" id="KW-1185">Reference proteome</keyword>
<dbReference type="EMBL" id="PYGD01000001">
    <property type="protein sequence ID" value="PSK94363.1"/>
    <property type="molecule type" value="Genomic_DNA"/>
</dbReference>
<keyword evidence="1" id="KW-0472">Membrane</keyword>
<feature type="transmembrane region" description="Helical" evidence="1">
    <location>
        <begin position="14"/>
        <end position="34"/>
    </location>
</feature>
<comment type="caution">
    <text evidence="2">The sequence shown here is derived from an EMBL/GenBank/DDBJ whole genome shotgun (WGS) entry which is preliminary data.</text>
</comment>
<keyword evidence="1" id="KW-1133">Transmembrane helix</keyword>
<proteinExistence type="predicted"/>
<keyword evidence="1" id="KW-0812">Transmembrane</keyword>
<gene>
    <name evidence="2" type="ORF">B0I18_101518</name>
</gene>
<sequence>MIYRAKTIVKQQKIAIIGAFWGIFFIIPLVFLIADLCHNYSKTVLILSFLSINAVLAFIHARKNLRSFLTLFLVYTGITLLSSGLLLWVCVQADIG</sequence>